<comment type="cofactor">
    <cofactor evidence="2">
        <name>NAD(+)</name>
        <dbReference type="ChEBI" id="CHEBI:57540"/>
    </cofactor>
</comment>
<dbReference type="SUPFAM" id="SSF51735">
    <property type="entry name" value="NAD(P)-binding Rossmann-fold domains"/>
    <property type="match status" value="1"/>
</dbReference>
<dbReference type="EMBL" id="SLVV01000008">
    <property type="protein sequence ID" value="TCN24146.1"/>
    <property type="molecule type" value="Genomic_DNA"/>
</dbReference>
<dbReference type="GO" id="GO:0005829">
    <property type="term" value="C:cytosol"/>
    <property type="evidence" value="ECO:0007669"/>
    <property type="project" value="TreeGrafter"/>
</dbReference>
<evidence type="ECO:0000256" key="1">
    <source>
        <dbReference type="ARBA" id="ARBA00000083"/>
    </source>
</evidence>
<protein>
    <recommendedName>
        <fullName evidence="6">UDP-glucose 4-epimerase</fullName>
        <ecNumber evidence="5">5.1.3.2</ecNumber>
    </recommendedName>
    <alternativeName>
        <fullName evidence="11">Galactowaldenase</fullName>
    </alternativeName>
    <alternativeName>
        <fullName evidence="10">UDP-galactose 4-epimerase</fullName>
    </alternativeName>
</protein>
<evidence type="ECO:0000256" key="7">
    <source>
        <dbReference type="ARBA" id="ARBA00023027"/>
    </source>
</evidence>
<evidence type="ECO:0000256" key="10">
    <source>
        <dbReference type="ARBA" id="ARBA00031367"/>
    </source>
</evidence>
<dbReference type="PANTHER" id="PTHR43725">
    <property type="entry name" value="UDP-GLUCOSE 4-EPIMERASE"/>
    <property type="match status" value="1"/>
</dbReference>
<comment type="similarity">
    <text evidence="4">Belongs to the NAD(P)-dependent epimerase/dehydratase family.</text>
</comment>
<evidence type="ECO:0000256" key="5">
    <source>
        <dbReference type="ARBA" id="ARBA00013189"/>
    </source>
</evidence>
<dbReference type="GO" id="GO:0003978">
    <property type="term" value="F:UDP-glucose 4-epimerase activity"/>
    <property type="evidence" value="ECO:0007669"/>
    <property type="project" value="UniProtKB-EC"/>
</dbReference>
<evidence type="ECO:0000256" key="8">
    <source>
        <dbReference type="ARBA" id="ARBA00023144"/>
    </source>
</evidence>
<evidence type="ECO:0000256" key="6">
    <source>
        <dbReference type="ARBA" id="ARBA00018569"/>
    </source>
</evidence>
<sequence>MKVLILGGTRFLGRALTEEGLKRGHELTLFNRGTNAEVFPHVEQLIGNRDSDVLLLQNGKWEAVIDTCGFAPHHIKKIAAALGDHIEHYTFISSISVYKDWVPPGIAEDYPLHSSPAEDVLKGVEEGKISPYEHYGALKVLCEQEAEKHWPGKVLSVRAGQLVGPFDYTDRLPYWVQRIEQGGKVLVPGRPDRPVQLIDVKDVAAWVFDMAESKEAGTFNVTGPDAGRTMEDLVHTCKNVANSDADFVWTDEQFILEQNVQPWTQLPLWVPEHFPLEGEAHPWKGAFSISVEKAVNAGLSFRPLEETIRDVDQWERARPEGERKAGISLEREQELLEAWAQIEKGKF</sequence>
<dbReference type="Gene3D" id="3.40.50.720">
    <property type="entry name" value="NAD(P)-binding Rossmann-like Domain"/>
    <property type="match status" value="1"/>
</dbReference>
<evidence type="ECO:0000313" key="14">
    <source>
        <dbReference type="Proteomes" id="UP000295689"/>
    </source>
</evidence>
<evidence type="ECO:0000256" key="9">
    <source>
        <dbReference type="ARBA" id="ARBA00023235"/>
    </source>
</evidence>
<reference evidence="13 14" key="1">
    <citation type="journal article" date="2015" name="Stand. Genomic Sci.">
        <title>Genomic Encyclopedia of Bacterial and Archaeal Type Strains, Phase III: the genomes of soil and plant-associated and newly described type strains.</title>
        <authorList>
            <person name="Whitman W.B."/>
            <person name="Woyke T."/>
            <person name="Klenk H.P."/>
            <person name="Zhou Y."/>
            <person name="Lilburn T.G."/>
            <person name="Beck B.J."/>
            <person name="De Vos P."/>
            <person name="Vandamme P."/>
            <person name="Eisen J.A."/>
            <person name="Garrity G."/>
            <person name="Hugenholtz P."/>
            <person name="Kyrpides N.C."/>
        </authorList>
    </citation>
    <scope>NUCLEOTIDE SEQUENCE [LARGE SCALE GENOMIC DNA]</scope>
    <source>
        <strain evidence="13 14">CV53</strain>
    </source>
</reference>
<accession>A0A4R2BBP9</accession>
<evidence type="ECO:0000256" key="3">
    <source>
        <dbReference type="ARBA" id="ARBA00004947"/>
    </source>
</evidence>
<evidence type="ECO:0000256" key="2">
    <source>
        <dbReference type="ARBA" id="ARBA00001911"/>
    </source>
</evidence>
<comment type="caution">
    <text evidence="13">The sequence shown here is derived from an EMBL/GenBank/DDBJ whole genome shotgun (WGS) entry which is preliminary data.</text>
</comment>
<keyword evidence="8" id="KW-0299">Galactose metabolism</keyword>
<dbReference type="InterPro" id="IPR001509">
    <property type="entry name" value="Epimerase_deHydtase"/>
</dbReference>
<dbReference type="Proteomes" id="UP000295689">
    <property type="component" value="Unassembled WGS sequence"/>
</dbReference>
<keyword evidence="9" id="KW-0413">Isomerase</keyword>
<evidence type="ECO:0000259" key="12">
    <source>
        <dbReference type="Pfam" id="PF01370"/>
    </source>
</evidence>
<keyword evidence="14" id="KW-1185">Reference proteome</keyword>
<dbReference type="EC" id="5.1.3.2" evidence="5"/>
<evidence type="ECO:0000256" key="11">
    <source>
        <dbReference type="ARBA" id="ARBA00033067"/>
    </source>
</evidence>
<feature type="domain" description="NAD-dependent epimerase/dehydratase" evidence="12">
    <location>
        <begin position="3"/>
        <end position="221"/>
    </location>
</feature>
<dbReference type="PANTHER" id="PTHR43725:SF47">
    <property type="entry name" value="UDP-GLUCOSE 4-EPIMERASE"/>
    <property type="match status" value="1"/>
</dbReference>
<dbReference type="Pfam" id="PF01370">
    <property type="entry name" value="Epimerase"/>
    <property type="match status" value="1"/>
</dbReference>
<keyword evidence="7" id="KW-0520">NAD</keyword>
<evidence type="ECO:0000256" key="4">
    <source>
        <dbReference type="ARBA" id="ARBA00007637"/>
    </source>
</evidence>
<dbReference type="RefSeq" id="WP_132008256.1">
    <property type="nucleotide sequence ID" value="NZ_JABUHM010000007.1"/>
</dbReference>
<comment type="catalytic activity">
    <reaction evidence="1">
        <text>UDP-alpha-D-glucose = UDP-alpha-D-galactose</text>
        <dbReference type="Rhea" id="RHEA:22168"/>
        <dbReference type="ChEBI" id="CHEBI:58885"/>
        <dbReference type="ChEBI" id="CHEBI:66914"/>
        <dbReference type="EC" id="5.1.3.2"/>
    </reaction>
</comment>
<comment type="pathway">
    <text evidence="3">Carbohydrate metabolism; galactose metabolism.</text>
</comment>
<dbReference type="InterPro" id="IPR036291">
    <property type="entry name" value="NAD(P)-bd_dom_sf"/>
</dbReference>
<dbReference type="GO" id="GO:0006012">
    <property type="term" value="P:galactose metabolic process"/>
    <property type="evidence" value="ECO:0007669"/>
    <property type="project" value="UniProtKB-KW"/>
</dbReference>
<dbReference type="AlphaFoldDB" id="A0A4R2BBP9"/>
<evidence type="ECO:0000313" key="13">
    <source>
        <dbReference type="EMBL" id="TCN24146.1"/>
    </source>
</evidence>
<gene>
    <name evidence="13" type="ORF">EV146_108260</name>
</gene>
<organism evidence="13 14">
    <name type="scientific">Mesobacillus foraminis</name>
    <dbReference type="NCBI Taxonomy" id="279826"/>
    <lineage>
        <taxon>Bacteria</taxon>
        <taxon>Bacillati</taxon>
        <taxon>Bacillota</taxon>
        <taxon>Bacilli</taxon>
        <taxon>Bacillales</taxon>
        <taxon>Bacillaceae</taxon>
        <taxon>Mesobacillus</taxon>
    </lineage>
</organism>
<keyword evidence="8" id="KW-0119">Carbohydrate metabolism</keyword>
<proteinExistence type="inferred from homology"/>
<name>A0A4R2BBP9_9BACI</name>